<organism evidence="2 3">
    <name type="scientific">Kitasatospora kifunensis</name>
    <name type="common">Streptomyces kifunensis</name>
    <dbReference type="NCBI Taxonomy" id="58351"/>
    <lineage>
        <taxon>Bacteria</taxon>
        <taxon>Bacillati</taxon>
        <taxon>Actinomycetota</taxon>
        <taxon>Actinomycetes</taxon>
        <taxon>Kitasatosporales</taxon>
        <taxon>Streptomycetaceae</taxon>
        <taxon>Kitasatospora</taxon>
    </lineage>
</organism>
<name>A0A7W7RB43_KITKI</name>
<protein>
    <submittedName>
        <fullName evidence="2">Uncharacterized protein</fullName>
    </submittedName>
</protein>
<keyword evidence="3" id="KW-1185">Reference proteome</keyword>
<comment type="caution">
    <text evidence="2">The sequence shown here is derived from an EMBL/GenBank/DDBJ whole genome shotgun (WGS) entry which is preliminary data.</text>
</comment>
<reference evidence="2 3" key="1">
    <citation type="submission" date="2020-08" db="EMBL/GenBank/DDBJ databases">
        <title>Sequencing the genomes of 1000 actinobacteria strains.</title>
        <authorList>
            <person name="Klenk H.-P."/>
        </authorList>
    </citation>
    <scope>NUCLEOTIDE SEQUENCE [LARGE SCALE GENOMIC DNA]</scope>
    <source>
        <strain evidence="2 3">DSM 41654</strain>
    </source>
</reference>
<proteinExistence type="predicted"/>
<dbReference type="AlphaFoldDB" id="A0A7W7RB43"/>
<dbReference type="EMBL" id="JACHJV010000003">
    <property type="protein sequence ID" value="MBB4928684.1"/>
    <property type="molecule type" value="Genomic_DNA"/>
</dbReference>
<feature type="compositionally biased region" description="Low complexity" evidence="1">
    <location>
        <begin position="33"/>
        <end position="50"/>
    </location>
</feature>
<evidence type="ECO:0000256" key="1">
    <source>
        <dbReference type="SAM" id="MobiDB-lite"/>
    </source>
</evidence>
<sequence length="50" mass="5600">MPHPNPLDPRRFPRRTVHLDFHTAPQITDADGTSIRPRSPARSARPTSTA</sequence>
<feature type="region of interest" description="Disordered" evidence="1">
    <location>
        <begin position="21"/>
        <end position="50"/>
    </location>
</feature>
<accession>A0A7W7RB43</accession>
<evidence type="ECO:0000313" key="3">
    <source>
        <dbReference type="Proteomes" id="UP000540506"/>
    </source>
</evidence>
<dbReference type="Proteomes" id="UP000540506">
    <property type="component" value="Unassembled WGS sequence"/>
</dbReference>
<evidence type="ECO:0000313" key="2">
    <source>
        <dbReference type="EMBL" id="MBB4928684.1"/>
    </source>
</evidence>
<gene>
    <name evidence="2" type="ORF">FHR34_007781</name>
</gene>